<comment type="similarity">
    <text evidence="7">Belongs to the TonB-dependent receptor family.</text>
</comment>
<feature type="domain" description="TonB-dependent receptor plug" evidence="9">
    <location>
        <begin position="123"/>
        <end position="229"/>
    </location>
</feature>
<dbReference type="FunFam" id="2.60.40.1120:FF:000003">
    <property type="entry name" value="Outer membrane protein Omp121"/>
    <property type="match status" value="1"/>
</dbReference>
<dbReference type="AlphaFoldDB" id="A0A840CYN4"/>
<accession>A0A840CYN4</accession>
<dbReference type="SUPFAM" id="SSF49464">
    <property type="entry name" value="Carboxypeptidase regulatory domain-like"/>
    <property type="match status" value="1"/>
</dbReference>
<dbReference type="PROSITE" id="PS52016">
    <property type="entry name" value="TONB_DEPENDENT_REC_3"/>
    <property type="match status" value="1"/>
</dbReference>
<evidence type="ECO:0000256" key="3">
    <source>
        <dbReference type="ARBA" id="ARBA00022452"/>
    </source>
</evidence>
<evidence type="ECO:0000313" key="11">
    <source>
        <dbReference type="Proteomes" id="UP000560658"/>
    </source>
</evidence>
<keyword evidence="8" id="KW-0732">Signal</keyword>
<keyword evidence="5 7" id="KW-0472">Membrane</keyword>
<organism evidence="10 11">
    <name type="scientific">Bacteroides reticulotermitis</name>
    <dbReference type="NCBI Taxonomy" id="1133319"/>
    <lineage>
        <taxon>Bacteria</taxon>
        <taxon>Pseudomonadati</taxon>
        <taxon>Bacteroidota</taxon>
        <taxon>Bacteroidia</taxon>
        <taxon>Bacteroidales</taxon>
        <taxon>Bacteroidaceae</taxon>
        <taxon>Bacteroides</taxon>
    </lineage>
</organism>
<reference evidence="10" key="1">
    <citation type="submission" date="2020-08" db="EMBL/GenBank/DDBJ databases">
        <title>Genomic Encyclopedia of Type Strains, Phase IV (KMG-IV): sequencing the most valuable type-strain genomes for metagenomic binning, comparative biology and taxonomic classification.</title>
        <authorList>
            <person name="Goeker M."/>
        </authorList>
    </citation>
    <scope>NUCLEOTIDE SEQUENCE [LARGE SCALE GENOMIC DNA]</scope>
    <source>
        <strain evidence="10">DSM 105720</strain>
    </source>
</reference>
<dbReference type="InterPro" id="IPR039426">
    <property type="entry name" value="TonB-dep_rcpt-like"/>
</dbReference>
<dbReference type="NCBIfam" id="TIGR04056">
    <property type="entry name" value="OMP_RagA_SusC"/>
    <property type="match status" value="1"/>
</dbReference>
<feature type="signal peptide" evidence="8">
    <location>
        <begin position="1"/>
        <end position="27"/>
    </location>
</feature>
<dbReference type="GO" id="GO:0009279">
    <property type="term" value="C:cell outer membrane"/>
    <property type="evidence" value="ECO:0007669"/>
    <property type="project" value="UniProtKB-SubCell"/>
</dbReference>
<dbReference type="InterPro" id="IPR023996">
    <property type="entry name" value="TonB-dep_OMP_SusC/RagA"/>
</dbReference>
<dbReference type="NCBIfam" id="TIGR04057">
    <property type="entry name" value="SusC_RagA_signa"/>
    <property type="match status" value="1"/>
</dbReference>
<keyword evidence="6 7" id="KW-0998">Cell outer membrane</keyword>
<evidence type="ECO:0000313" key="10">
    <source>
        <dbReference type="EMBL" id="MBB4045227.1"/>
    </source>
</evidence>
<evidence type="ECO:0000256" key="6">
    <source>
        <dbReference type="ARBA" id="ARBA00023237"/>
    </source>
</evidence>
<dbReference type="InterPro" id="IPR037066">
    <property type="entry name" value="Plug_dom_sf"/>
</dbReference>
<evidence type="ECO:0000256" key="2">
    <source>
        <dbReference type="ARBA" id="ARBA00022448"/>
    </source>
</evidence>
<dbReference type="EMBL" id="JACIER010000013">
    <property type="protein sequence ID" value="MBB4045227.1"/>
    <property type="molecule type" value="Genomic_DNA"/>
</dbReference>
<dbReference type="SUPFAM" id="SSF56935">
    <property type="entry name" value="Porins"/>
    <property type="match status" value="1"/>
</dbReference>
<evidence type="ECO:0000256" key="5">
    <source>
        <dbReference type="ARBA" id="ARBA00023136"/>
    </source>
</evidence>
<name>A0A840CYN4_9BACE</name>
<proteinExistence type="inferred from homology"/>
<keyword evidence="2 7" id="KW-0813">Transport</keyword>
<dbReference type="InterPro" id="IPR012910">
    <property type="entry name" value="Plug_dom"/>
</dbReference>
<dbReference type="Pfam" id="PF07715">
    <property type="entry name" value="Plug"/>
    <property type="match status" value="1"/>
</dbReference>
<keyword evidence="3 7" id="KW-1134">Transmembrane beta strand</keyword>
<evidence type="ECO:0000256" key="8">
    <source>
        <dbReference type="SAM" id="SignalP"/>
    </source>
</evidence>
<keyword evidence="4 7" id="KW-0812">Transmembrane</keyword>
<dbReference type="Gene3D" id="2.60.40.1120">
    <property type="entry name" value="Carboxypeptidase-like, regulatory domain"/>
    <property type="match status" value="1"/>
</dbReference>
<dbReference type="FunFam" id="2.170.130.10:FF:000003">
    <property type="entry name" value="SusC/RagA family TonB-linked outer membrane protein"/>
    <property type="match status" value="1"/>
</dbReference>
<dbReference type="Gene3D" id="2.170.130.10">
    <property type="entry name" value="TonB-dependent receptor, plug domain"/>
    <property type="match status" value="1"/>
</dbReference>
<evidence type="ECO:0000256" key="4">
    <source>
        <dbReference type="ARBA" id="ARBA00022692"/>
    </source>
</evidence>
<dbReference type="InterPro" id="IPR036942">
    <property type="entry name" value="Beta-barrel_TonB_sf"/>
</dbReference>
<dbReference type="InterPro" id="IPR008969">
    <property type="entry name" value="CarboxyPept-like_regulatory"/>
</dbReference>
<comment type="caution">
    <text evidence="10">The sequence shown here is derived from an EMBL/GenBank/DDBJ whole genome shotgun (WGS) entry which is preliminary data.</text>
</comment>
<evidence type="ECO:0000256" key="7">
    <source>
        <dbReference type="PROSITE-ProRule" id="PRU01360"/>
    </source>
</evidence>
<feature type="chain" id="PRO_5032785879" evidence="8">
    <location>
        <begin position="28"/>
        <end position="1039"/>
    </location>
</feature>
<comment type="subcellular location">
    <subcellularLocation>
        <location evidence="1 7">Cell outer membrane</location>
        <topology evidence="1 7">Multi-pass membrane protein</topology>
    </subcellularLocation>
</comment>
<dbReference type="Proteomes" id="UP000560658">
    <property type="component" value="Unassembled WGS sequence"/>
</dbReference>
<keyword evidence="11" id="KW-1185">Reference proteome</keyword>
<dbReference type="Gene3D" id="2.40.170.20">
    <property type="entry name" value="TonB-dependent receptor, beta-barrel domain"/>
    <property type="match status" value="1"/>
</dbReference>
<evidence type="ECO:0000259" key="9">
    <source>
        <dbReference type="Pfam" id="PF07715"/>
    </source>
</evidence>
<gene>
    <name evidence="10" type="ORF">GGR06_003038</name>
</gene>
<dbReference type="Pfam" id="PF13715">
    <property type="entry name" value="CarbopepD_reg_2"/>
    <property type="match status" value="1"/>
</dbReference>
<dbReference type="InterPro" id="IPR023997">
    <property type="entry name" value="TonB-dep_OMP_SusC/RagA_CS"/>
</dbReference>
<evidence type="ECO:0000256" key="1">
    <source>
        <dbReference type="ARBA" id="ARBA00004571"/>
    </source>
</evidence>
<sequence>MKNVRKKIQKIPCLFLLMLFSFMTASAQKGITVRGTVLDSNGETIIGASVILKGNNSIGTISDLDGHFVLNVPNEKSTLIVSYVGMKPQEVKVVSTGQVKVTLEDDTRQLDEVVIVGYGQQKKASVVGAITQTDSKTLERAGGVSSLGAALTGALPGLITTSSTGMPGAEDPQIIIRTQSSWNSSAPLILVDGIEREMSSVDISSVENISVLKDASATAVYGVKGANGVILITTKRGKEGKASVRIKANVTAKVVSKLPEKYDAYDTFYLMNNSIEREASLNPAGWANYTPAAIIDKYRNPANAEEWDRYPNVDWEKELFKKAAMSYNTSVNVSGGTKVVSYFAAVDFVNEGDLFKNFENGRGYNSGFGYNRINVRSNLDFQLTKTTQFSTNLFGSNAQRQLPWDMGDGDTGYWNSAYKSAPDAMRPVYSNGMWGWYAPRDADVPNSIYSLAVGGKEKRTTTKMTTDFILTQDLAMLTKGLKFKTNFSMDYTFVENKRGLSDQYNPAQRLWVNPDTGEYRYQYDPDSGTGLDKVVNPIYWIQQSGSANLGATYRKLYYSLQLDYARTFDKHEVTALGLFSRLKEARGNGFPVYREDWVFRMTYNYAMRYFFEANGAYNGSEKFGPDYRFAFFPSLSLGWMISEEKFMKKMKFIDMLKVRGSWGRIGDDNVGGRFLYKDQLSNGGNTVMGSINPDDSPYTFWKISSLGNPNVSWETVEKRNIGLDYAFFDGLIAGSVDVFNDTRSDILVSGGSRSIPSYFGATAPQANLGKVNSHGYELELRLNYVFNNGMRAWLNTSTTHAVNKIKFRDDAPLLPTYQKGAGNSINQVYSYIDHGNLVTWDDVIGSSSWTTGNDMKLPGDYNIIDFNGDGVVDNDDRAPYQYATTPQNTYNASLGFEWKGFSCFAQFYGVTNVTREVSFPTFRSTAHVAYAEGNYWTPGGTATLPTPRWGTAVDAAATGTRYWYDGAYLRLKNVEVAYTFKNNWLKKRGVNSLRLYLNGDNLYMWTKMPDDREANYGTGSSDGAYPTVRRFNLGIDITL</sequence>
<protein>
    <submittedName>
        <fullName evidence="10">TonB-linked SusC/RagA family outer membrane protein</fullName>
    </submittedName>
</protein>